<gene>
    <name evidence="2" type="ORF">FQY83_16255</name>
</gene>
<feature type="transmembrane region" description="Helical" evidence="1">
    <location>
        <begin position="79"/>
        <end position="100"/>
    </location>
</feature>
<feature type="transmembrane region" description="Helical" evidence="1">
    <location>
        <begin position="163"/>
        <end position="182"/>
    </location>
</feature>
<evidence type="ECO:0000313" key="3">
    <source>
        <dbReference type="Proteomes" id="UP000319980"/>
    </source>
</evidence>
<reference evidence="2 3" key="1">
    <citation type="journal article" date="2008" name="Int. J. Syst. Evol. Microbiol.">
        <title>Luteimonas marina sp. nov., isolated from seawater.</title>
        <authorList>
            <person name="Baik K.S."/>
            <person name="Park S.C."/>
            <person name="Kim M.S."/>
            <person name="Kim E.M."/>
            <person name="Park C."/>
            <person name="Chun J."/>
            <person name="Seong C.N."/>
        </authorList>
    </citation>
    <scope>NUCLEOTIDE SEQUENCE [LARGE SCALE GENOMIC DNA]</scope>
    <source>
        <strain evidence="2 3">FR1330</strain>
    </source>
</reference>
<keyword evidence="2" id="KW-0723">Serine/threonine-protein kinase</keyword>
<keyword evidence="1" id="KW-0812">Transmembrane</keyword>
<keyword evidence="3" id="KW-1185">Reference proteome</keyword>
<comment type="caution">
    <text evidence="2">The sequence shown here is derived from an EMBL/GenBank/DDBJ whole genome shotgun (WGS) entry which is preliminary data.</text>
</comment>
<dbReference type="AlphaFoldDB" id="A0A5C5TUE8"/>
<feature type="transmembrane region" description="Helical" evidence="1">
    <location>
        <begin position="47"/>
        <end position="67"/>
    </location>
</feature>
<sequence>MESTMELDELKLAWQSLGRQLERQQDLQWQLLRDRKLDRVHGQLRPLVLGQALQLLLGVGLVVLGIACWSRNTDAPGPFAAGIAVHVFGVANIILAAMTISRATGIDYAAPVVSIQKQIARLLQVYLLNGTVCGLSWWLMWLPVTIAFAGLGRVNLFQQAPSYIWSAMAVSLIGFAGTGWYIRRSRNRAAAGPRAPAATRNLGDGGDGIRRGQQLLDEIARFERD</sequence>
<keyword evidence="1" id="KW-0472">Membrane</keyword>
<proteinExistence type="predicted"/>
<organism evidence="2 3">
    <name type="scientific">Luteimonas marina</name>
    <dbReference type="NCBI Taxonomy" id="488485"/>
    <lineage>
        <taxon>Bacteria</taxon>
        <taxon>Pseudomonadati</taxon>
        <taxon>Pseudomonadota</taxon>
        <taxon>Gammaproteobacteria</taxon>
        <taxon>Lysobacterales</taxon>
        <taxon>Lysobacteraceae</taxon>
        <taxon>Luteimonas</taxon>
    </lineage>
</organism>
<keyword evidence="1" id="KW-1133">Transmembrane helix</keyword>
<accession>A0A5C5TUE8</accession>
<feature type="transmembrane region" description="Helical" evidence="1">
    <location>
        <begin position="126"/>
        <end position="151"/>
    </location>
</feature>
<dbReference type="Proteomes" id="UP000319980">
    <property type="component" value="Unassembled WGS sequence"/>
</dbReference>
<keyword evidence="2" id="KW-0418">Kinase</keyword>
<dbReference type="RefSeq" id="WP_146389044.1">
    <property type="nucleotide sequence ID" value="NZ_VOHK01000008.1"/>
</dbReference>
<protein>
    <submittedName>
        <fullName evidence="2">Serine/threonine protein kinase</fullName>
    </submittedName>
</protein>
<dbReference type="OrthoDB" id="5954304at2"/>
<keyword evidence="2" id="KW-0808">Transferase</keyword>
<evidence type="ECO:0000256" key="1">
    <source>
        <dbReference type="SAM" id="Phobius"/>
    </source>
</evidence>
<name>A0A5C5TUE8_9GAMM</name>
<evidence type="ECO:0000313" key="2">
    <source>
        <dbReference type="EMBL" id="TWT17841.1"/>
    </source>
</evidence>
<dbReference type="GO" id="GO:0004674">
    <property type="term" value="F:protein serine/threonine kinase activity"/>
    <property type="evidence" value="ECO:0007669"/>
    <property type="project" value="UniProtKB-KW"/>
</dbReference>
<dbReference type="EMBL" id="VOHK01000008">
    <property type="protein sequence ID" value="TWT17841.1"/>
    <property type="molecule type" value="Genomic_DNA"/>
</dbReference>